<organism evidence="5 6">
    <name type="scientific">Halorhodospira halophila (strain DSM 244 / SL1)</name>
    <name type="common">Ectothiorhodospira halophila (strain DSM 244 / SL1)</name>
    <dbReference type="NCBI Taxonomy" id="349124"/>
    <lineage>
        <taxon>Bacteria</taxon>
        <taxon>Pseudomonadati</taxon>
        <taxon>Pseudomonadota</taxon>
        <taxon>Gammaproteobacteria</taxon>
        <taxon>Chromatiales</taxon>
        <taxon>Ectothiorhodospiraceae</taxon>
        <taxon>Halorhodospira</taxon>
    </lineage>
</organism>
<dbReference type="RefSeq" id="WP_011815042.1">
    <property type="nucleotide sequence ID" value="NC_008789.1"/>
</dbReference>
<comment type="similarity">
    <text evidence="2">Belongs to the dGTPase family. Type 2 subfamily.</text>
</comment>
<dbReference type="Pfam" id="PF13286">
    <property type="entry name" value="HD_assoc"/>
    <property type="match status" value="1"/>
</dbReference>
<dbReference type="STRING" id="349124.Hhal_2256"/>
<dbReference type="GO" id="GO:0006203">
    <property type="term" value="P:dGTP catabolic process"/>
    <property type="evidence" value="ECO:0007669"/>
    <property type="project" value="TreeGrafter"/>
</dbReference>
<dbReference type="SUPFAM" id="SSF109604">
    <property type="entry name" value="HD-domain/PDEase-like"/>
    <property type="match status" value="1"/>
</dbReference>
<keyword evidence="1 2" id="KW-0378">Hydrolase</keyword>
<dbReference type="Gene3D" id="1.10.3210.10">
    <property type="entry name" value="Hypothetical protein af1432"/>
    <property type="match status" value="1"/>
</dbReference>
<dbReference type="Pfam" id="PF01966">
    <property type="entry name" value="HD"/>
    <property type="match status" value="1"/>
</dbReference>
<dbReference type="InterPro" id="IPR026875">
    <property type="entry name" value="PHydrolase_assoc_dom"/>
</dbReference>
<dbReference type="eggNOG" id="COG0232">
    <property type="taxonomic scope" value="Bacteria"/>
</dbReference>
<feature type="region of interest" description="Disordered" evidence="3">
    <location>
        <begin position="1"/>
        <end position="36"/>
    </location>
</feature>
<evidence type="ECO:0000259" key="4">
    <source>
        <dbReference type="PROSITE" id="PS51831"/>
    </source>
</evidence>
<evidence type="ECO:0000256" key="3">
    <source>
        <dbReference type="SAM" id="MobiDB-lite"/>
    </source>
</evidence>
<dbReference type="PROSITE" id="PS51831">
    <property type="entry name" value="HD"/>
    <property type="match status" value="1"/>
</dbReference>
<dbReference type="InterPro" id="IPR003607">
    <property type="entry name" value="HD/PDEase_dom"/>
</dbReference>
<dbReference type="InterPro" id="IPR023023">
    <property type="entry name" value="dNTPase_2"/>
</dbReference>
<feature type="domain" description="HD" evidence="4">
    <location>
        <begin position="68"/>
        <end position="199"/>
    </location>
</feature>
<dbReference type="HAMAP" id="MF_01212">
    <property type="entry name" value="dGTPase_type2"/>
    <property type="match status" value="1"/>
</dbReference>
<evidence type="ECO:0000256" key="1">
    <source>
        <dbReference type="ARBA" id="ARBA00022801"/>
    </source>
</evidence>
<feature type="compositionally biased region" description="Basic and acidic residues" evidence="3">
    <location>
        <begin position="22"/>
        <end position="36"/>
    </location>
</feature>
<dbReference type="NCBIfam" id="TIGR01353">
    <property type="entry name" value="dGTP_triPase"/>
    <property type="match status" value="1"/>
</dbReference>
<reference evidence="5 6" key="2">
    <citation type="journal article" date="2013" name="Stand. Genomic Sci.">
        <title>Complete genome sequence of Halorhodospira halophila SL1.</title>
        <authorList>
            <person name="Challacombe J.F."/>
            <person name="Majid S."/>
            <person name="Deole R."/>
            <person name="Brettin T.S."/>
            <person name="Bruce D."/>
            <person name="Delano S.F."/>
            <person name="Detter J.C."/>
            <person name="Gleasner C.D."/>
            <person name="Han C.S."/>
            <person name="Misra M."/>
            <person name="Reitenga K.G."/>
            <person name="Mikhailova N."/>
            <person name="Woyke T."/>
            <person name="Pitluck S."/>
            <person name="Nolan M."/>
            <person name="Land M.L."/>
            <person name="Saunders E."/>
            <person name="Tapia R."/>
            <person name="Lapidus A."/>
            <person name="Ivanova N."/>
            <person name="Hoff W.D."/>
        </authorList>
    </citation>
    <scope>NUCLEOTIDE SEQUENCE [LARGE SCALE GENOMIC DNA]</scope>
    <source>
        <strain evidence="6">DSM 244 / SL1</strain>
    </source>
</reference>
<dbReference type="HOGENOM" id="CLU_028163_1_0_6"/>
<dbReference type="SMART" id="SM00471">
    <property type="entry name" value="HDc"/>
    <property type="match status" value="1"/>
</dbReference>
<evidence type="ECO:0000313" key="6">
    <source>
        <dbReference type="Proteomes" id="UP000000647"/>
    </source>
</evidence>
<dbReference type="NCBIfam" id="NF002326">
    <property type="entry name" value="PRK01286.1-1"/>
    <property type="match status" value="1"/>
</dbReference>
<proteinExistence type="inferred from homology"/>
<dbReference type="InterPro" id="IPR006674">
    <property type="entry name" value="HD_domain"/>
</dbReference>
<evidence type="ECO:0000256" key="2">
    <source>
        <dbReference type="HAMAP-Rule" id="MF_01212"/>
    </source>
</evidence>
<name>A1WZA8_HALHL</name>
<keyword evidence="6" id="KW-1185">Reference proteome</keyword>
<dbReference type="PANTHER" id="PTHR11373:SF43">
    <property type="entry name" value="DEOXYGUANOSINETRIPHOSPHATE TRIPHOSPHOHYDROLASE-LIKE PROTEIN"/>
    <property type="match status" value="1"/>
</dbReference>
<dbReference type="InterPro" id="IPR050135">
    <property type="entry name" value="dGTPase-like"/>
</dbReference>
<dbReference type="Proteomes" id="UP000000647">
    <property type="component" value="Chromosome"/>
</dbReference>
<dbReference type="EMBL" id="CP000544">
    <property type="protein sequence ID" value="ABM63020.1"/>
    <property type="molecule type" value="Genomic_DNA"/>
</dbReference>
<gene>
    <name evidence="5" type="ordered locus">Hhal_2256</name>
</gene>
<dbReference type="KEGG" id="hha:Hhal_2256"/>
<accession>A1WZA8</accession>
<protein>
    <recommendedName>
        <fullName evidence="2">Deoxyguanosinetriphosphate triphosphohydrolase-like protein</fullName>
    </recommendedName>
</protein>
<evidence type="ECO:0000313" key="5">
    <source>
        <dbReference type="EMBL" id="ABM63020.1"/>
    </source>
</evidence>
<dbReference type="GO" id="GO:0008832">
    <property type="term" value="F:dGTPase activity"/>
    <property type="evidence" value="ECO:0007669"/>
    <property type="project" value="TreeGrafter"/>
</dbReference>
<dbReference type="CDD" id="cd00077">
    <property type="entry name" value="HDc"/>
    <property type="match status" value="1"/>
</dbReference>
<dbReference type="PANTHER" id="PTHR11373">
    <property type="entry name" value="DEOXYNUCLEOSIDE TRIPHOSPHATE TRIPHOSPHOHYDROLASE"/>
    <property type="match status" value="1"/>
</dbReference>
<sequence>MSLHTTPPRPCAVTETASRGRRHEEPHPGHRSEFQRDRDRIIHCGAFRRLEYKTQVFVNHVGDLYRTRLTHTLEVGQIARTSAQALGLNIDLVEAIALAHDLGHTPFGHAGQDALAGRMEGLGGFEHNIQSLRVVDDLEKRYATFDGLNLTFETREGLLKRCTVERAQQLGPVAERFVHGGQPTLEAQLVNVCDGIAYNSHDVDDGLRSGLISVPECRETTLLGPLFAEVETAYPNLDERRTIYEVVRRMINVQVEDLIRESAARIDAAAPADVEAVRRHPGPLIGFSEDMARRHQDLKDFLFQRLYRHFRVARMVRKSHAVVQGLFDALLDEPQLMPDQPRDAAHRGEARHGLPGRARAVADYIAGMTDRFAIEEYRRLFRPEELT</sequence>
<reference evidence="6" key="1">
    <citation type="submission" date="2006-12" db="EMBL/GenBank/DDBJ databases">
        <title>Complete sequence of Halorhodospira halophila SL1.</title>
        <authorList>
            <consortium name="US DOE Joint Genome Institute"/>
            <person name="Copeland A."/>
            <person name="Lucas S."/>
            <person name="Lapidus A."/>
            <person name="Barry K."/>
            <person name="Detter J.C."/>
            <person name="Glavina del Rio T."/>
            <person name="Hammon N."/>
            <person name="Israni S."/>
            <person name="Dalin E."/>
            <person name="Tice H."/>
            <person name="Pitluck S."/>
            <person name="Saunders E."/>
            <person name="Brettin T."/>
            <person name="Bruce D."/>
            <person name="Han C."/>
            <person name="Tapia R."/>
            <person name="Schmutz J."/>
            <person name="Larimer F."/>
            <person name="Land M."/>
            <person name="Hauser L."/>
            <person name="Kyrpides N."/>
            <person name="Mikhailova N."/>
            <person name="Hoff W."/>
            <person name="Richardson P."/>
        </authorList>
    </citation>
    <scope>NUCLEOTIDE SEQUENCE [LARGE SCALE GENOMIC DNA]</scope>
    <source>
        <strain evidence="6">DSM 244 / SL1</strain>
    </source>
</reference>
<dbReference type="InterPro" id="IPR006261">
    <property type="entry name" value="dGTPase"/>
</dbReference>
<dbReference type="AlphaFoldDB" id="A1WZA8"/>